<dbReference type="Pfam" id="PF12799">
    <property type="entry name" value="LRR_4"/>
    <property type="match status" value="1"/>
</dbReference>
<evidence type="ECO:0000256" key="1">
    <source>
        <dbReference type="ARBA" id="ARBA00022614"/>
    </source>
</evidence>
<evidence type="ECO:0000256" key="2">
    <source>
        <dbReference type="ARBA" id="ARBA00022737"/>
    </source>
</evidence>
<keyword evidence="4" id="KW-1185">Reference proteome</keyword>
<dbReference type="Pfam" id="PF00560">
    <property type="entry name" value="LRR_1"/>
    <property type="match status" value="1"/>
</dbReference>
<dbReference type="InterPro" id="IPR032675">
    <property type="entry name" value="LRR_dom_sf"/>
</dbReference>
<reference evidence="3 4" key="1">
    <citation type="submission" date="2018-11" db="EMBL/GenBank/DDBJ databases">
        <authorList>
            <consortium name="Pathogen Informatics"/>
        </authorList>
    </citation>
    <scope>NUCLEOTIDE SEQUENCE [LARGE SCALE GENOMIC DNA]</scope>
</reference>
<protein>
    <submittedName>
        <fullName evidence="3">Uncharacterized protein</fullName>
    </submittedName>
</protein>
<dbReference type="AlphaFoldDB" id="A0A3P6QNZ9"/>
<keyword evidence="1" id="KW-0433">Leucine-rich repeat</keyword>
<dbReference type="InterPro" id="IPR025875">
    <property type="entry name" value="Leu-rich_rpt_4"/>
</dbReference>
<evidence type="ECO:0000313" key="3">
    <source>
        <dbReference type="EMBL" id="VDK31978.1"/>
    </source>
</evidence>
<accession>A0A3P6QNZ9</accession>
<keyword evidence="2" id="KW-0677">Repeat</keyword>
<dbReference type="GO" id="GO:0005737">
    <property type="term" value="C:cytoplasm"/>
    <property type="evidence" value="ECO:0007669"/>
    <property type="project" value="TreeGrafter"/>
</dbReference>
<dbReference type="EMBL" id="UYRU01001527">
    <property type="protein sequence ID" value="VDK31978.1"/>
    <property type="molecule type" value="Genomic_DNA"/>
</dbReference>
<dbReference type="OrthoDB" id="1728874at2759"/>
<dbReference type="PROSITE" id="PS51450">
    <property type="entry name" value="LRR"/>
    <property type="match status" value="2"/>
</dbReference>
<dbReference type="Proteomes" id="UP000281553">
    <property type="component" value="Unassembled WGS sequence"/>
</dbReference>
<gene>
    <name evidence="3" type="ORF">DILT_LOCUS383</name>
</gene>
<sequence length="172" mass="19068">MIGIVHRNTVLHRTCKGFAHFVCGNTTVEASLLRSNEREHFCFSSLSLPSSTLTDVNALLNFPHITDLDLSNNDLEELPLLFSFKFLKTLNLCNNRLEHLPPISNCTELIKLDLSGNILTDMSTTGVLPELRELYLQCNCISTVDGKLAGTTAYASSEPRNAFTINTHLITS</sequence>
<dbReference type="PANTHER" id="PTHR15454">
    <property type="entry name" value="NISCHARIN RELATED"/>
    <property type="match status" value="1"/>
</dbReference>
<organism evidence="3 4">
    <name type="scientific">Dibothriocephalus latus</name>
    <name type="common">Fish tapeworm</name>
    <name type="synonym">Diphyllobothrium latum</name>
    <dbReference type="NCBI Taxonomy" id="60516"/>
    <lineage>
        <taxon>Eukaryota</taxon>
        <taxon>Metazoa</taxon>
        <taxon>Spiralia</taxon>
        <taxon>Lophotrochozoa</taxon>
        <taxon>Platyhelminthes</taxon>
        <taxon>Cestoda</taxon>
        <taxon>Eucestoda</taxon>
        <taxon>Diphyllobothriidea</taxon>
        <taxon>Diphyllobothriidae</taxon>
        <taxon>Dibothriocephalus</taxon>
    </lineage>
</organism>
<name>A0A3P6QNZ9_DIBLA</name>
<proteinExistence type="predicted"/>
<dbReference type="SUPFAM" id="SSF52058">
    <property type="entry name" value="L domain-like"/>
    <property type="match status" value="1"/>
</dbReference>
<dbReference type="InterPro" id="IPR001611">
    <property type="entry name" value="Leu-rich_rpt"/>
</dbReference>
<dbReference type="Gene3D" id="3.80.10.10">
    <property type="entry name" value="Ribonuclease Inhibitor"/>
    <property type="match status" value="1"/>
</dbReference>
<evidence type="ECO:0000313" key="4">
    <source>
        <dbReference type="Proteomes" id="UP000281553"/>
    </source>
</evidence>